<comment type="caution">
    <text evidence="2">The sequence shown here is derived from an EMBL/GenBank/DDBJ whole genome shotgun (WGS) entry which is preliminary data.</text>
</comment>
<sequence>MRFITAEISEKGGRKVNQDFVSFNVTERGGCWVLADGLGGYQGGEIASTTTGKVILEEYELKDDLNWIHSGIEKAQLKLHEQQETITGRKSMKTTIVVLHCEYDRAYWAHIGDSRLYHFREEKLISQTKDHSVCQALVNAGEITTDQIRNHEDRNRLYRVLGSDGLVKPTIQDEGIQILEEDAFLLCSDGFWEYVLEREMESTKKTSASPHEWLNKMEELIKQRVTESHDNYSALAVFASQS</sequence>
<dbReference type="Proteomes" id="UP001431131">
    <property type="component" value="Unassembled WGS sequence"/>
</dbReference>
<name>A0AAW5E2B5_9BACI</name>
<feature type="domain" description="PPM-type phosphatase" evidence="1">
    <location>
        <begin position="4"/>
        <end position="239"/>
    </location>
</feature>
<dbReference type="InterPro" id="IPR036457">
    <property type="entry name" value="PPM-type-like_dom_sf"/>
</dbReference>
<reference evidence="2" key="1">
    <citation type="submission" date="2022-02" db="EMBL/GenBank/DDBJ databases">
        <title>Fredinandcohnia quinoae sp. nov. isolated from Chenopodium quinoa seeds.</title>
        <authorList>
            <person name="Saati-Santamaria Z."/>
            <person name="Flores-Felix J.D."/>
            <person name="Igual J.M."/>
            <person name="Velazquez E."/>
            <person name="Garcia-Fraile P."/>
            <person name="Martinez-Molina E."/>
        </authorList>
    </citation>
    <scope>NUCLEOTIDE SEQUENCE</scope>
    <source>
        <strain evidence="2">SECRCQ15</strain>
    </source>
</reference>
<keyword evidence="3" id="KW-1185">Reference proteome</keyword>
<evidence type="ECO:0000313" key="3">
    <source>
        <dbReference type="Proteomes" id="UP001431131"/>
    </source>
</evidence>
<dbReference type="SMART" id="SM00331">
    <property type="entry name" value="PP2C_SIG"/>
    <property type="match status" value="1"/>
</dbReference>
<dbReference type="EMBL" id="JAKTTI010000013">
    <property type="protein sequence ID" value="MCH1625694.1"/>
    <property type="molecule type" value="Genomic_DNA"/>
</dbReference>
<proteinExistence type="predicted"/>
<accession>A0AAW5E2B5</accession>
<protein>
    <submittedName>
        <fullName evidence="2">Protein phosphatase 2C domain-containing protein</fullName>
    </submittedName>
</protein>
<dbReference type="SMART" id="SM00332">
    <property type="entry name" value="PP2Cc"/>
    <property type="match status" value="1"/>
</dbReference>
<dbReference type="SUPFAM" id="SSF81606">
    <property type="entry name" value="PP2C-like"/>
    <property type="match status" value="1"/>
</dbReference>
<dbReference type="Gene3D" id="3.60.40.10">
    <property type="entry name" value="PPM-type phosphatase domain"/>
    <property type="match status" value="1"/>
</dbReference>
<evidence type="ECO:0000259" key="1">
    <source>
        <dbReference type="PROSITE" id="PS51746"/>
    </source>
</evidence>
<dbReference type="RefSeq" id="WP_240255397.1">
    <property type="nucleotide sequence ID" value="NZ_JAKTTI010000013.1"/>
</dbReference>
<gene>
    <name evidence="2" type="ORF">MJG50_10165</name>
</gene>
<dbReference type="PROSITE" id="PS51746">
    <property type="entry name" value="PPM_2"/>
    <property type="match status" value="1"/>
</dbReference>
<evidence type="ECO:0000313" key="2">
    <source>
        <dbReference type="EMBL" id="MCH1625694.1"/>
    </source>
</evidence>
<dbReference type="InterPro" id="IPR001932">
    <property type="entry name" value="PPM-type_phosphatase-like_dom"/>
</dbReference>
<dbReference type="CDD" id="cd00143">
    <property type="entry name" value="PP2Cc"/>
    <property type="match status" value="1"/>
</dbReference>
<dbReference type="AlphaFoldDB" id="A0AAW5E2B5"/>
<dbReference type="Pfam" id="PF13672">
    <property type="entry name" value="PP2C_2"/>
    <property type="match status" value="1"/>
</dbReference>
<organism evidence="2 3">
    <name type="scientific">Fredinandcohnia quinoae</name>
    <dbReference type="NCBI Taxonomy" id="2918902"/>
    <lineage>
        <taxon>Bacteria</taxon>
        <taxon>Bacillati</taxon>
        <taxon>Bacillota</taxon>
        <taxon>Bacilli</taxon>
        <taxon>Bacillales</taxon>
        <taxon>Bacillaceae</taxon>
        <taxon>Fredinandcohnia</taxon>
    </lineage>
</organism>